<dbReference type="Proteomes" id="UP000236732">
    <property type="component" value="Unassembled WGS sequence"/>
</dbReference>
<evidence type="ECO:0000256" key="4">
    <source>
        <dbReference type="SAM" id="MobiDB-lite"/>
    </source>
</evidence>
<dbReference type="InterPro" id="IPR036390">
    <property type="entry name" value="WH_DNA-bd_sf"/>
</dbReference>
<evidence type="ECO:0000256" key="3">
    <source>
        <dbReference type="ARBA" id="ARBA00023163"/>
    </source>
</evidence>
<evidence type="ECO:0000256" key="2">
    <source>
        <dbReference type="ARBA" id="ARBA00023125"/>
    </source>
</evidence>
<feature type="domain" description="HTH gntR-type" evidence="5">
    <location>
        <begin position="144"/>
        <end position="211"/>
    </location>
</feature>
<organism evidence="6 7">
    <name type="scientific">Nonomuraea solani</name>
    <dbReference type="NCBI Taxonomy" id="1144553"/>
    <lineage>
        <taxon>Bacteria</taxon>
        <taxon>Bacillati</taxon>
        <taxon>Actinomycetota</taxon>
        <taxon>Actinomycetes</taxon>
        <taxon>Streptosporangiales</taxon>
        <taxon>Streptosporangiaceae</taxon>
        <taxon>Nonomuraea</taxon>
    </lineage>
</organism>
<gene>
    <name evidence="6" type="ORF">SAMN05444920_101827</name>
</gene>
<dbReference type="InterPro" id="IPR011711">
    <property type="entry name" value="GntR_C"/>
</dbReference>
<dbReference type="Pfam" id="PF13565">
    <property type="entry name" value="HTH_32"/>
    <property type="match status" value="1"/>
</dbReference>
<sequence length="371" mass="40086">MAGQDDDKRLVLGAEERSALTAWAGEEPGGGLALRSRIVLACADGLPRKEIATRLAVSPATVAKWRARFVERGLDGLSDAPRPGRPRSAERQEAERVIAAAAGGTAVPSTRTMAEQLGLSQSTVARIWQEQQVAPPTARLLPRELLSDRVYALLRGWIVSGELRAGHRLVEAEIARRVGTSQAPAREAIKRLAHEGLVISYPNRGSYVAEISDEQAREVRDIRVLLEEYAARGAATRIQPDTLRQLSADVMAMRQAARDGDIGAFRDADLTFHRRVCAACGNSFLLRLWRTIESNLWSLHVVGNPLYSGDWSAMAGHHDDLVAALASGDPDEAARLFAAHARGEASRTRPRARALAEPGTGAHGQAEGVMS</sequence>
<dbReference type="CDD" id="cd07377">
    <property type="entry name" value="WHTH_GntR"/>
    <property type="match status" value="1"/>
</dbReference>
<dbReference type="InterPro" id="IPR008920">
    <property type="entry name" value="TF_FadR/GntR_C"/>
</dbReference>
<dbReference type="SUPFAM" id="SSF48008">
    <property type="entry name" value="GntR ligand-binding domain-like"/>
    <property type="match status" value="1"/>
</dbReference>
<dbReference type="Pfam" id="PF00392">
    <property type="entry name" value="GntR"/>
    <property type="match status" value="1"/>
</dbReference>
<feature type="region of interest" description="Disordered" evidence="4">
    <location>
        <begin position="343"/>
        <end position="371"/>
    </location>
</feature>
<dbReference type="PANTHER" id="PTHR43537:SF45">
    <property type="entry name" value="GNTR FAMILY REGULATORY PROTEIN"/>
    <property type="match status" value="1"/>
</dbReference>
<name>A0A1H5VB45_9ACTN</name>
<protein>
    <submittedName>
        <fullName evidence="6">DNA-binding transcriptional regulator, GntR family</fullName>
    </submittedName>
</protein>
<dbReference type="PRINTS" id="PR00033">
    <property type="entry name" value="HTHASNC"/>
</dbReference>
<evidence type="ECO:0000313" key="6">
    <source>
        <dbReference type="EMBL" id="SEF84595.1"/>
    </source>
</evidence>
<dbReference type="SMART" id="SM00895">
    <property type="entry name" value="FCD"/>
    <property type="match status" value="1"/>
</dbReference>
<evidence type="ECO:0000313" key="7">
    <source>
        <dbReference type="Proteomes" id="UP000236732"/>
    </source>
</evidence>
<dbReference type="SUPFAM" id="SSF46785">
    <property type="entry name" value="Winged helix' DNA-binding domain"/>
    <property type="match status" value="1"/>
</dbReference>
<dbReference type="PROSITE" id="PS50949">
    <property type="entry name" value="HTH_GNTR"/>
    <property type="match status" value="1"/>
</dbReference>
<dbReference type="SMART" id="SM00345">
    <property type="entry name" value="HTH_GNTR"/>
    <property type="match status" value="1"/>
</dbReference>
<keyword evidence="7" id="KW-1185">Reference proteome</keyword>
<dbReference type="InterPro" id="IPR000524">
    <property type="entry name" value="Tscrpt_reg_HTH_GntR"/>
</dbReference>
<dbReference type="InterPro" id="IPR036388">
    <property type="entry name" value="WH-like_DNA-bd_sf"/>
</dbReference>
<dbReference type="SUPFAM" id="SSF46689">
    <property type="entry name" value="Homeodomain-like"/>
    <property type="match status" value="1"/>
</dbReference>
<dbReference type="Gene3D" id="1.20.120.530">
    <property type="entry name" value="GntR ligand-binding domain-like"/>
    <property type="match status" value="1"/>
</dbReference>
<proteinExistence type="predicted"/>
<keyword evidence="3" id="KW-0804">Transcription</keyword>
<dbReference type="PANTHER" id="PTHR43537">
    <property type="entry name" value="TRANSCRIPTIONAL REGULATOR, GNTR FAMILY"/>
    <property type="match status" value="1"/>
</dbReference>
<accession>A0A1H5VB45</accession>
<dbReference type="RefSeq" id="WP_103954325.1">
    <property type="nucleotide sequence ID" value="NZ_FNVT01000001.1"/>
</dbReference>
<dbReference type="InterPro" id="IPR000485">
    <property type="entry name" value="AsnC-type_HTH_dom"/>
</dbReference>
<dbReference type="GO" id="GO:0043565">
    <property type="term" value="F:sequence-specific DNA binding"/>
    <property type="evidence" value="ECO:0007669"/>
    <property type="project" value="InterPro"/>
</dbReference>
<evidence type="ECO:0000259" key="5">
    <source>
        <dbReference type="PROSITE" id="PS50949"/>
    </source>
</evidence>
<dbReference type="AlphaFoldDB" id="A0A1H5VB45"/>
<reference evidence="6 7" key="1">
    <citation type="submission" date="2016-10" db="EMBL/GenBank/DDBJ databases">
        <authorList>
            <person name="de Groot N.N."/>
        </authorList>
    </citation>
    <scope>NUCLEOTIDE SEQUENCE [LARGE SCALE GENOMIC DNA]</scope>
    <source>
        <strain evidence="6 7">CGMCC 4.7037</strain>
    </source>
</reference>
<keyword evidence="1" id="KW-0805">Transcription regulation</keyword>
<evidence type="ECO:0000256" key="1">
    <source>
        <dbReference type="ARBA" id="ARBA00023015"/>
    </source>
</evidence>
<dbReference type="InterPro" id="IPR009057">
    <property type="entry name" value="Homeodomain-like_sf"/>
</dbReference>
<dbReference type="Gene3D" id="1.10.10.10">
    <property type="entry name" value="Winged helix-like DNA-binding domain superfamily/Winged helix DNA-binding domain"/>
    <property type="match status" value="1"/>
</dbReference>
<dbReference type="EMBL" id="FNVT01000001">
    <property type="protein sequence ID" value="SEF84595.1"/>
    <property type="molecule type" value="Genomic_DNA"/>
</dbReference>
<dbReference type="GO" id="GO:0003700">
    <property type="term" value="F:DNA-binding transcription factor activity"/>
    <property type="evidence" value="ECO:0007669"/>
    <property type="project" value="InterPro"/>
</dbReference>
<keyword evidence="2 6" id="KW-0238">DNA-binding</keyword>
<dbReference type="OrthoDB" id="2375382at2"/>
<dbReference type="Pfam" id="PF07729">
    <property type="entry name" value="FCD"/>
    <property type="match status" value="1"/>
</dbReference>